<accession>A0A068UH03</accession>
<dbReference type="PANTHER" id="PTHR13061">
    <property type="entry name" value="DYNACTIN SUBUNIT P25"/>
    <property type="match status" value="1"/>
</dbReference>
<protein>
    <recommendedName>
        <fullName evidence="5">Gamma carbonic anhydrase 1, mitochondrial</fullName>
    </recommendedName>
</protein>
<dbReference type="SUPFAM" id="SSF51161">
    <property type="entry name" value="Trimeric LpxA-like enzymes"/>
    <property type="match status" value="1"/>
</dbReference>
<dbReference type="InterPro" id="IPR001451">
    <property type="entry name" value="Hexapep"/>
</dbReference>
<dbReference type="Gene3D" id="2.160.10.10">
    <property type="entry name" value="Hexapeptide repeat proteins"/>
    <property type="match status" value="1"/>
</dbReference>
<dbReference type="Gramene" id="CDP07494">
    <property type="protein sequence ID" value="CDP07494"/>
    <property type="gene ID" value="GSCOC_T00024769001"/>
</dbReference>
<dbReference type="GO" id="GO:0045271">
    <property type="term" value="C:respiratory chain complex I"/>
    <property type="evidence" value="ECO:0007669"/>
    <property type="project" value="UniProtKB-ARBA"/>
</dbReference>
<proteinExistence type="inferred from homology"/>
<dbReference type="OrthoDB" id="25818at2759"/>
<dbReference type="GO" id="GO:0031966">
    <property type="term" value="C:mitochondrial membrane"/>
    <property type="evidence" value="ECO:0007669"/>
    <property type="project" value="UniProtKB-SubCell"/>
</dbReference>
<organism evidence="3 4">
    <name type="scientific">Coffea canephora</name>
    <name type="common">Robusta coffee</name>
    <dbReference type="NCBI Taxonomy" id="49390"/>
    <lineage>
        <taxon>Eukaryota</taxon>
        <taxon>Viridiplantae</taxon>
        <taxon>Streptophyta</taxon>
        <taxon>Embryophyta</taxon>
        <taxon>Tracheophyta</taxon>
        <taxon>Spermatophyta</taxon>
        <taxon>Magnoliopsida</taxon>
        <taxon>eudicotyledons</taxon>
        <taxon>Gunneridae</taxon>
        <taxon>Pentapetalae</taxon>
        <taxon>asterids</taxon>
        <taxon>lamiids</taxon>
        <taxon>Gentianales</taxon>
        <taxon>Rubiaceae</taxon>
        <taxon>Ixoroideae</taxon>
        <taxon>Gardenieae complex</taxon>
        <taxon>Bertiereae - Coffeeae clade</taxon>
        <taxon>Coffeeae</taxon>
        <taxon>Coffea</taxon>
    </lineage>
</organism>
<evidence type="ECO:0000256" key="2">
    <source>
        <dbReference type="ARBA" id="ARBA00034694"/>
    </source>
</evidence>
<keyword evidence="4" id="KW-1185">Reference proteome</keyword>
<dbReference type="CDD" id="cd04645">
    <property type="entry name" value="LbH_gamma_CA_like"/>
    <property type="match status" value="1"/>
</dbReference>
<dbReference type="Proteomes" id="UP000295252">
    <property type="component" value="Chromosome II"/>
</dbReference>
<gene>
    <name evidence="3" type="ORF">GSCOC_T00024769001</name>
</gene>
<evidence type="ECO:0008006" key="5">
    <source>
        <dbReference type="Google" id="ProtNLM"/>
    </source>
</evidence>
<comment type="subcellular location">
    <subcellularLocation>
        <location evidence="2">Mitochondrion membrane</location>
        <topology evidence="2">Peripheral membrane protein</topology>
        <orientation evidence="2">Matrix side</orientation>
    </subcellularLocation>
</comment>
<reference evidence="4" key="1">
    <citation type="journal article" date="2014" name="Science">
        <title>The coffee genome provides insight into the convergent evolution of caffeine biosynthesis.</title>
        <authorList>
            <person name="Denoeud F."/>
            <person name="Carretero-Paulet L."/>
            <person name="Dereeper A."/>
            <person name="Droc G."/>
            <person name="Guyot R."/>
            <person name="Pietrella M."/>
            <person name="Zheng C."/>
            <person name="Alberti A."/>
            <person name="Anthony F."/>
            <person name="Aprea G."/>
            <person name="Aury J.M."/>
            <person name="Bento P."/>
            <person name="Bernard M."/>
            <person name="Bocs S."/>
            <person name="Campa C."/>
            <person name="Cenci A."/>
            <person name="Combes M.C."/>
            <person name="Crouzillat D."/>
            <person name="Da Silva C."/>
            <person name="Daddiego L."/>
            <person name="De Bellis F."/>
            <person name="Dussert S."/>
            <person name="Garsmeur O."/>
            <person name="Gayraud T."/>
            <person name="Guignon V."/>
            <person name="Jahn K."/>
            <person name="Jamilloux V."/>
            <person name="Joet T."/>
            <person name="Labadie K."/>
            <person name="Lan T."/>
            <person name="Leclercq J."/>
            <person name="Lepelley M."/>
            <person name="Leroy T."/>
            <person name="Li L.T."/>
            <person name="Librado P."/>
            <person name="Lopez L."/>
            <person name="Munoz A."/>
            <person name="Noel B."/>
            <person name="Pallavicini A."/>
            <person name="Perrotta G."/>
            <person name="Poncet V."/>
            <person name="Pot D."/>
            <person name="Priyono X."/>
            <person name="Rigoreau M."/>
            <person name="Rouard M."/>
            <person name="Rozas J."/>
            <person name="Tranchant-Dubreuil C."/>
            <person name="VanBuren R."/>
            <person name="Zhang Q."/>
            <person name="Andrade A.C."/>
            <person name="Argout X."/>
            <person name="Bertrand B."/>
            <person name="de Kochko A."/>
            <person name="Graziosi G."/>
            <person name="Henry R.J."/>
            <person name="Jayarama X."/>
            <person name="Ming R."/>
            <person name="Nagai C."/>
            <person name="Rounsley S."/>
            <person name="Sankoff D."/>
            <person name="Giuliano G."/>
            <person name="Albert V.A."/>
            <person name="Wincker P."/>
            <person name="Lashermes P."/>
        </authorList>
    </citation>
    <scope>NUCLEOTIDE SEQUENCE [LARGE SCALE GENOMIC DNA]</scope>
    <source>
        <strain evidence="4">cv. DH200-94</strain>
    </source>
</reference>
<dbReference type="PhylomeDB" id="A0A068UH03"/>
<dbReference type="EMBL" id="HG739110">
    <property type="protein sequence ID" value="CDP07494.1"/>
    <property type="molecule type" value="Genomic_DNA"/>
</dbReference>
<evidence type="ECO:0000313" key="4">
    <source>
        <dbReference type="Proteomes" id="UP000295252"/>
    </source>
</evidence>
<dbReference type="GO" id="GO:0009853">
    <property type="term" value="P:photorespiration"/>
    <property type="evidence" value="ECO:0007669"/>
    <property type="project" value="UniProtKB-ARBA"/>
</dbReference>
<evidence type="ECO:0000313" key="3">
    <source>
        <dbReference type="EMBL" id="CDP07494.1"/>
    </source>
</evidence>
<dbReference type="STRING" id="49390.A0A068UH03"/>
<dbReference type="AlphaFoldDB" id="A0A068UH03"/>
<dbReference type="InterPro" id="IPR050484">
    <property type="entry name" value="Transf_Hexapept/Carb_Anhydrase"/>
</dbReference>
<dbReference type="InParanoid" id="A0A068UH03"/>
<dbReference type="InterPro" id="IPR011004">
    <property type="entry name" value="Trimer_LpxA-like_sf"/>
</dbReference>
<dbReference type="PANTHER" id="PTHR13061:SF50">
    <property type="entry name" value="GAMMA CARBONIC ANHYDRASE 1, MITOCHONDRIAL"/>
    <property type="match status" value="1"/>
</dbReference>
<dbReference type="FunCoup" id="A0A068UH03">
    <property type="interactions" value="1111"/>
</dbReference>
<dbReference type="Pfam" id="PF14602">
    <property type="entry name" value="Hexapep_2"/>
    <property type="match status" value="1"/>
</dbReference>
<sequence>MGTLGRAVYTVGFWIRETGQALDRLGCRLQGNYYFQEQLSRHRTLMNIFDKAPLVDKEAFVAPSASIIGDVQVGRGSSIWYGCVLRGDVNSITVGSGTNIQDNSLVHVAKSNLSGKVLPTIIGDNVTIGHSAVLHGCTVEDEAFVGMGAALLDGAVLEKHAMVAAGALVRQNMRIPSGQAIILIFRVWGGNPAKFLRKLSDEEIAFISQSATNYCNLAQVHAAENAKSFDEIEFEKVLRKKYSRRDEEYDSMLGVIRETPPELVLPDNILPDKPQKGTQ</sequence>
<dbReference type="InterPro" id="IPR047324">
    <property type="entry name" value="LbH_gamma_CA-like"/>
</dbReference>
<evidence type="ECO:0000256" key="1">
    <source>
        <dbReference type="ARBA" id="ARBA00023595"/>
    </source>
</evidence>
<dbReference type="OMA" id="INRVEIM"/>
<comment type="similarity">
    <text evidence="1">Belongs to the gamma-class carbonic anhydrase family.</text>
</comment>
<name>A0A068UH03_COFCA</name>
<dbReference type="FunFam" id="2.160.10.10:FF:000012">
    <property type="entry name" value="Carnitine operon protein CaiE"/>
    <property type="match status" value="1"/>
</dbReference>